<dbReference type="SUPFAM" id="SSF56529">
    <property type="entry name" value="FAH"/>
    <property type="match status" value="1"/>
</dbReference>
<dbReference type="RefSeq" id="WP_064732243.1">
    <property type="nucleotide sequence ID" value="NZ_BMRX01000035.1"/>
</dbReference>
<accession>A0A191VA61</accession>
<protein>
    <recommendedName>
        <fullName evidence="2">Fumarylacetoacetase-like C-terminal domain-containing protein</fullName>
    </recommendedName>
</protein>
<dbReference type="InterPro" id="IPR036663">
    <property type="entry name" value="Fumarylacetoacetase_C_sf"/>
</dbReference>
<dbReference type="PANTHER" id="PTHR30143:SF0">
    <property type="entry name" value="2-KETO-4-PENTENOATE HYDRATASE"/>
    <property type="match status" value="1"/>
</dbReference>
<dbReference type="InterPro" id="IPR011234">
    <property type="entry name" value="Fumarylacetoacetase-like_C"/>
</dbReference>
<evidence type="ECO:0000313" key="3">
    <source>
        <dbReference type="EMBL" id="ANJ11916.1"/>
    </source>
</evidence>
<evidence type="ECO:0000313" key="4">
    <source>
        <dbReference type="Proteomes" id="UP000078468"/>
    </source>
</evidence>
<keyword evidence="3" id="KW-0614">Plasmid</keyword>
<gene>
    <name evidence="3" type="ORF">Spa2297_32950</name>
</gene>
<name>A0A191VA61_9ACTN</name>
<reference evidence="3 4" key="1">
    <citation type="submission" date="2016-05" db="EMBL/GenBank/DDBJ databases">
        <title>Non-Contiguous Finished Genome Sequence of Streptomyces parvulus 2297 Integrated Site-Specifically with Actinophage R4.</title>
        <authorList>
            <person name="Nishizawa T."/>
            <person name="Miura T."/>
            <person name="Harada C."/>
            <person name="Guo Y."/>
            <person name="Narisawa K."/>
            <person name="Ohta H."/>
            <person name="Takahashi H."/>
            <person name="Shirai M."/>
        </authorList>
    </citation>
    <scope>NUCLEOTIDE SEQUENCE [LARGE SCALE GENOMIC DNA]</scope>
    <source>
        <strain evidence="3 4">2297</strain>
        <plasmid evidence="4">pspa1</plasmid>
    </source>
</reference>
<sequence length="269" mass="27964">MLQDPQAVHEQVALELWNAKNERRTVPPVSARYPGFTALDAYTVQRVLRTLEHKNGAVHAGYKVGATSVSIQEMFGVDEPDFGFLTEGMILADGARLDPGRFIQPKVEGEIAFRIGADLSDPGTTAADVLKVTTEVFPALEVLDSRIENWDIAWVDTVADNASSAMAVLGAAVPFDGRDLAAETMVLESGDLVLTANGSAVMGHPAESVACLVRILASFGGGIGAGDLVLAGSLAAAVDLEADALVKASFGSLGSVSLSTSASTSAFSN</sequence>
<dbReference type="Pfam" id="PF01557">
    <property type="entry name" value="FAA_hydrolase"/>
    <property type="match status" value="1"/>
</dbReference>
<keyword evidence="1" id="KW-0456">Lyase</keyword>
<evidence type="ECO:0000256" key="1">
    <source>
        <dbReference type="ARBA" id="ARBA00023239"/>
    </source>
</evidence>
<dbReference type="KEGG" id="spav:Spa2297_32950"/>
<dbReference type="Gene3D" id="3.90.850.10">
    <property type="entry name" value="Fumarylacetoacetase-like, C-terminal domain"/>
    <property type="match status" value="1"/>
</dbReference>
<dbReference type="InterPro" id="IPR050772">
    <property type="entry name" value="Hydratase-Decarb/MhpD_sf"/>
</dbReference>
<dbReference type="GO" id="GO:0008684">
    <property type="term" value="F:2-oxopent-4-enoate hydratase activity"/>
    <property type="evidence" value="ECO:0007669"/>
    <property type="project" value="TreeGrafter"/>
</dbReference>
<dbReference type="AlphaFoldDB" id="A0A191VA61"/>
<dbReference type="GeneID" id="91309724"/>
<feature type="domain" description="Fumarylacetoacetase-like C-terminal" evidence="2">
    <location>
        <begin position="102"/>
        <end position="255"/>
    </location>
</feature>
<evidence type="ECO:0000259" key="2">
    <source>
        <dbReference type="Pfam" id="PF01557"/>
    </source>
</evidence>
<dbReference type="PANTHER" id="PTHR30143">
    <property type="entry name" value="ACID HYDRATASE"/>
    <property type="match status" value="1"/>
</dbReference>
<dbReference type="EMBL" id="CP015867">
    <property type="protein sequence ID" value="ANJ11916.1"/>
    <property type="molecule type" value="Genomic_DNA"/>
</dbReference>
<dbReference type="GO" id="GO:0005737">
    <property type="term" value="C:cytoplasm"/>
    <property type="evidence" value="ECO:0007669"/>
    <property type="project" value="TreeGrafter"/>
</dbReference>
<dbReference type="Proteomes" id="UP000078468">
    <property type="component" value="Plasmid pspa1"/>
</dbReference>
<organism evidence="3 4">
    <name type="scientific">Streptomyces parvulus</name>
    <dbReference type="NCBI Taxonomy" id="146923"/>
    <lineage>
        <taxon>Bacteria</taxon>
        <taxon>Bacillati</taxon>
        <taxon>Actinomycetota</taxon>
        <taxon>Actinomycetes</taxon>
        <taxon>Kitasatosporales</taxon>
        <taxon>Streptomycetaceae</taxon>
        <taxon>Streptomyces</taxon>
    </lineage>
</organism>
<proteinExistence type="predicted"/>
<geneLocation type="plasmid" evidence="4">
    <name>pspa1</name>
</geneLocation>